<keyword evidence="2 6" id="KW-0698">rRNA processing</keyword>
<comment type="similarity">
    <text evidence="1 6">Belongs to the methyltransferase superfamily. RsmH family.</text>
</comment>
<evidence type="ECO:0000256" key="2">
    <source>
        <dbReference type="ARBA" id="ARBA00022552"/>
    </source>
</evidence>
<evidence type="ECO:0000256" key="1">
    <source>
        <dbReference type="ARBA" id="ARBA00010396"/>
    </source>
</evidence>
<keyword evidence="8" id="KW-1185">Reference proteome</keyword>
<comment type="catalytic activity">
    <reaction evidence="6">
        <text>cytidine(1402) in 16S rRNA + S-adenosyl-L-methionine = N(4)-methylcytidine(1402) in 16S rRNA + S-adenosyl-L-homocysteine + H(+)</text>
        <dbReference type="Rhea" id="RHEA:42928"/>
        <dbReference type="Rhea" id="RHEA-COMP:10286"/>
        <dbReference type="Rhea" id="RHEA-COMP:10287"/>
        <dbReference type="ChEBI" id="CHEBI:15378"/>
        <dbReference type="ChEBI" id="CHEBI:57856"/>
        <dbReference type="ChEBI" id="CHEBI:59789"/>
        <dbReference type="ChEBI" id="CHEBI:74506"/>
        <dbReference type="ChEBI" id="CHEBI:82748"/>
        <dbReference type="EC" id="2.1.1.199"/>
    </reaction>
</comment>
<dbReference type="EMBL" id="BRZA01000001">
    <property type="protein sequence ID" value="GLC87559.1"/>
    <property type="molecule type" value="Genomic_DNA"/>
</dbReference>
<dbReference type="EC" id="2.1.1.199" evidence="6"/>
<dbReference type="InterPro" id="IPR002903">
    <property type="entry name" value="RsmH"/>
</dbReference>
<dbReference type="SUPFAM" id="SSF81799">
    <property type="entry name" value="Putative methyltransferase TM0872, insert domain"/>
    <property type="match status" value="1"/>
</dbReference>
<dbReference type="Gene3D" id="3.40.50.150">
    <property type="entry name" value="Vaccinia Virus protein VP39"/>
    <property type="match status" value="1"/>
</dbReference>
<keyword evidence="6" id="KW-0963">Cytoplasm</keyword>
<dbReference type="GO" id="GO:0032259">
    <property type="term" value="P:methylation"/>
    <property type="evidence" value="ECO:0007669"/>
    <property type="project" value="UniProtKB-KW"/>
</dbReference>
<evidence type="ECO:0000313" key="8">
    <source>
        <dbReference type="Proteomes" id="UP001065593"/>
    </source>
</evidence>
<dbReference type="PIRSF" id="PIRSF004486">
    <property type="entry name" value="MraW"/>
    <property type="match status" value="1"/>
</dbReference>
<dbReference type="Gene3D" id="1.10.150.170">
    <property type="entry name" value="Putative methyltransferase TM0872, insert domain"/>
    <property type="match status" value="1"/>
</dbReference>
<dbReference type="SUPFAM" id="SSF53335">
    <property type="entry name" value="S-adenosyl-L-methionine-dependent methyltransferases"/>
    <property type="match status" value="1"/>
</dbReference>
<dbReference type="InterPro" id="IPR029063">
    <property type="entry name" value="SAM-dependent_MTases_sf"/>
</dbReference>
<comment type="subcellular location">
    <subcellularLocation>
        <location evidence="6">Cytoplasm</location>
    </subcellularLocation>
</comment>
<dbReference type="GO" id="GO:0008168">
    <property type="term" value="F:methyltransferase activity"/>
    <property type="evidence" value="ECO:0007669"/>
    <property type="project" value="UniProtKB-KW"/>
</dbReference>
<feature type="binding site" evidence="6">
    <location>
        <position position="100"/>
    </location>
    <ligand>
        <name>S-adenosyl-L-methionine</name>
        <dbReference type="ChEBI" id="CHEBI:59789"/>
    </ligand>
</feature>
<proteinExistence type="inferred from homology"/>
<keyword evidence="5 6" id="KW-0949">S-adenosyl-L-methionine</keyword>
<dbReference type="PANTHER" id="PTHR11265:SF0">
    <property type="entry name" value="12S RRNA N4-METHYLCYTIDINE METHYLTRANSFERASE"/>
    <property type="match status" value="1"/>
</dbReference>
<gene>
    <name evidence="6 7" type="primary">rsmH</name>
    <name evidence="7" type="ORF">LYSBPC_06860</name>
</gene>
<feature type="binding site" evidence="6">
    <location>
        <position position="52"/>
    </location>
    <ligand>
        <name>S-adenosyl-L-methionine</name>
        <dbReference type="ChEBI" id="CHEBI:59789"/>
    </ligand>
</feature>
<comment type="caution">
    <text evidence="7">The sequence shown here is derived from an EMBL/GenBank/DDBJ whole genome shotgun (WGS) entry which is preliminary data.</text>
</comment>
<dbReference type="Proteomes" id="UP001065593">
    <property type="component" value="Unassembled WGS sequence"/>
</dbReference>
<feature type="binding site" evidence="6">
    <location>
        <position position="107"/>
    </location>
    <ligand>
        <name>S-adenosyl-L-methionine</name>
        <dbReference type="ChEBI" id="CHEBI:59789"/>
    </ligand>
</feature>
<reference evidence="7" key="1">
    <citation type="submission" date="2022-08" db="EMBL/GenBank/DDBJ databases">
        <title>Draft genome sequence of Lysinibacillus sp. strain KH24.</title>
        <authorList>
            <person name="Kanbe H."/>
            <person name="Itoh H."/>
        </authorList>
    </citation>
    <scope>NUCLEOTIDE SEQUENCE</scope>
    <source>
        <strain evidence="7">KH24</strain>
    </source>
</reference>
<feature type="binding site" evidence="6">
    <location>
        <begin position="32"/>
        <end position="34"/>
    </location>
    <ligand>
        <name>S-adenosyl-L-methionine</name>
        <dbReference type="ChEBI" id="CHEBI:59789"/>
    </ligand>
</feature>
<dbReference type="NCBIfam" id="TIGR00006">
    <property type="entry name" value="16S rRNA (cytosine(1402)-N(4))-methyltransferase RsmH"/>
    <property type="match status" value="1"/>
</dbReference>
<sequence>MFDHTTVLLKETVDGLNINPDGVYVDCTLGGAGHSEYLVQQLSEQGRLICFDQDMTAINNAKIRLAPYIDRVTFIHANFRCLKEELLAHGIEQVDGILYDLGVSSPQLDTPERGFSYHHDAPLDMRMDQTATLTAFHVVNEWAYEDLVRIFFRYGEEKFSKQVARKIEEARKHAPIETTGQLVELIKEGIPAAARRKGGHPAKRIFQAIRIAVNDELGAAEDSLTDAIEMIGLGGRISVITFHSLEDRLCKTIFKEAASLPELPPNLPVIPDEMKPILKLVTRKPIIPSDEELAVNNRARSAKLRVVEKINEKGRG</sequence>
<evidence type="ECO:0000313" key="7">
    <source>
        <dbReference type="EMBL" id="GLC87559.1"/>
    </source>
</evidence>
<comment type="function">
    <text evidence="6">Specifically methylates the N4 position of cytidine in position 1402 (C1402) of 16S rRNA.</text>
</comment>
<keyword evidence="4 6" id="KW-0808">Transferase</keyword>
<protein>
    <recommendedName>
        <fullName evidence="6">Ribosomal RNA small subunit methyltransferase H</fullName>
        <ecNumber evidence="6">2.1.1.199</ecNumber>
    </recommendedName>
    <alternativeName>
        <fullName evidence="6">16S rRNA m(4)C1402 methyltransferase</fullName>
    </alternativeName>
    <alternativeName>
        <fullName evidence="6">rRNA (cytosine-N(4)-)-methyltransferase RsmH</fullName>
    </alternativeName>
</protein>
<evidence type="ECO:0000256" key="5">
    <source>
        <dbReference type="ARBA" id="ARBA00022691"/>
    </source>
</evidence>
<evidence type="ECO:0000256" key="4">
    <source>
        <dbReference type="ARBA" id="ARBA00022679"/>
    </source>
</evidence>
<evidence type="ECO:0000256" key="6">
    <source>
        <dbReference type="HAMAP-Rule" id="MF_01007"/>
    </source>
</evidence>
<dbReference type="Pfam" id="PF01795">
    <property type="entry name" value="Methyltransf_5"/>
    <property type="match status" value="1"/>
</dbReference>
<evidence type="ECO:0000256" key="3">
    <source>
        <dbReference type="ARBA" id="ARBA00022603"/>
    </source>
</evidence>
<dbReference type="InterPro" id="IPR023397">
    <property type="entry name" value="SAM-dep_MeTrfase_MraW_recog"/>
</dbReference>
<organism evidence="7 8">
    <name type="scientific">Lysinibacillus piscis</name>
    <dbReference type="NCBI Taxonomy" id="2518931"/>
    <lineage>
        <taxon>Bacteria</taxon>
        <taxon>Bacillati</taxon>
        <taxon>Bacillota</taxon>
        <taxon>Bacilli</taxon>
        <taxon>Bacillales</taxon>
        <taxon>Bacillaceae</taxon>
        <taxon>Lysinibacillus</taxon>
    </lineage>
</organism>
<feature type="binding site" evidence="6">
    <location>
        <position position="79"/>
    </location>
    <ligand>
        <name>S-adenosyl-L-methionine</name>
        <dbReference type="ChEBI" id="CHEBI:59789"/>
    </ligand>
</feature>
<name>A0ABQ5NHP8_9BACI</name>
<dbReference type="PANTHER" id="PTHR11265">
    <property type="entry name" value="S-ADENOSYL-METHYLTRANSFERASE MRAW"/>
    <property type="match status" value="1"/>
</dbReference>
<keyword evidence="3 6" id="KW-0489">Methyltransferase</keyword>
<dbReference type="HAMAP" id="MF_01007">
    <property type="entry name" value="16SrRNA_methyltr_H"/>
    <property type="match status" value="1"/>
</dbReference>
<accession>A0ABQ5NHP8</accession>
<dbReference type="RefSeq" id="WP_264987281.1">
    <property type="nucleotide sequence ID" value="NZ_BRZA01000001.1"/>
</dbReference>